<keyword evidence="3" id="KW-1185">Reference proteome</keyword>
<proteinExistence type="predicted"/>
<dbReference type="Proteomes" id="UP000327013">
    <property type="component" value="Chromosome 6"/>
</dbReference>
<dbReference type="EMBL" id="CM017326">
    <property type="protein sequence ID" value="KAE8076502.1"/>
    <property type="molecule type" value="Genomic_DNA"/>
</dbReference>
<feature type="region of interest" description="Disordered" evidence="1">
    <location>
        <begin position="1"/>
        <end position="50"/>
    </location>
</feature>
<sequence>MASEKFHRQKSSPPPRTTTTSSGKTMAPANGKCTHTPFGLAWSKTLGGGV</sequence>
<evidence type="ECO:0000313" key="2">
    <source>
        <dbReference type="EMBL" id="KAE8076502.1"/>
    </source>
</evidence>
<accession>A0A5N6RC70</accession>
<evidence type="ECO:0000256" key="1">
    <source>
        <dbReference type="SAM" id="MobiDB-lite"/>
    </source>
</evidence>
<gene>
    <name evidence="2" type="ORF">FH972_015149</name>
</gene>
<dbReference type="AlphaFoldDB" id="A0A5N6RC70"/>
<protein>
    <submittedName>
        <fullName evidence="2">Uncharacterized protein</fullName>
    </submittedName>
</protein>
<name>A0A5N6RC70_9ROSI</name>
<reference evidence="2 3" key="1">
    <citation type="submission" date="2019-06" db="EMBL/GenBank/DDBJ databases">
        <title>A chromosomal-level reference genome of Carpinus fangiana (Coryloideae, Betulaceae).</title>
        <authorList>
            <person name="Yang X."/>
            <person name="Wang Z."/>
            <person name="Zhang L."/>
            <person name="Hao G."/>
            <person name="Liu J."/>
            <person name="Yang Y."/>
        </authorList>
    </citation>
    <scope>NUCLEOTIDE SEQUENCE [LARGE SCALE GENOMIC DNA]</scope>
    <source>
        <strain evidence="2">Cfa_2016G</strain>
        <tissue evidence="2">Leaf</tissue>
    </source>
</reference>
<evidence type="ECO:0000313" key="3">
    <source>
        <dbReference type="Proteomes" id="UP000327013"/>
    </source>
</evidence>
<organism evidence="2 3">
    <name type="scientific">Carpinus fangiana</name>
    <dbReference type="NCBI Taxonomy" id="176857"/>
    <lineage>
        <taxon>Eukaryota</taxon>
        <taxon>Viridiplantae</taxon>
        <taxon>Streptophyta</taxon>
        <taxon>Embryophyta</taxon>
        <taxon>Tracheophyta</taxon>
        <taxon>Spermatophyta</taxon>
        <taxon>Magnoliopsida</taxon>
        <taxon>eudicotyledons</taxon>
        <taxon>Gunneridae</taxon>
        <taxon>Pentapetalae</taxon>
        <taxon>rosids</taxon>
        <taxon>fabids</taxon>
        <taxon>Fagales</taxon>
        <taxon>Betulaceae</taxon>
        <taxon>Carpinus</taxon>
    </lineage>
</organism>